<dbReference type="InterPro" id="IPR005334">
    <property type="entry name" value="Tctex-1-like"/>
</dbReference>
<dbReference type="Pfam" id="PF03645">
    <property type="entry name" value="Tctex-1"/>
    <property type="match status" value="1"/>
</dbReference>
<proteinExistence type="predicted"/>
<evidence type="ECO:0008006" key="4">
    <source>
        <dbReference type="Google" id="ProtNLM"/>
    </source>
</evidence>
<comment type="caution">
    <text evidence="2">The sequence shown here is derived from an EMBL/GenBank/DDBJ whole genome shotgun (WGS) entry which is preliminary data.</text>
</comment>
<evidence type="ECO:0000256" key="1">
    <source>
        <dbReference type="SAM" id="MobiDB-lite"/>
    </source>
</evidence>
<feature type="compositionally biased region" description="Low complexity" evidence="1">
    <location>
        <begin position="52"/>
        <end position="64"/>
    </location>
</feature>
<name>A0AAD6NJE7_DREDA</name>
<dbReference type="GO" id="GO:0005868">
    <property type="term" value="C:cytoplasmic dynein complex"/>
    <property type="evidence" value="ECO:0007669"/>
    <property type="project" value="TreeGrafter"/>
</dbReference>
<evidence type="ECO:0000313" key="3">
    <source>
        <dbReference type="Proteomes" id="UP001221413"/>
    </source>
</evidence>
<sequence length="227" mass="24139">MWLGETCGEPAGVPAGWWWLSATGDNGAPSASSLVNTPAPISTLPTTPRILSPPSARSSRPSASTFQHLSTRLIRIMADSKSPSGALTRKLARQPIPPIRIKQICADACNAALGDSPTYTHSMTETWNTNIINGILRQLISESTPSSAAQSSCPFKFAVNSTIIQHAGGSGKPVTDDDSSSVTTTAGRRGMHSACGGYWNTEKDGMWAYKHTLKDMDIVVSIIWIGI</sequence>
<dbReference type="GO" id="GO:0005737">
    <property type="term" value="C:cytoplasm"/>
    <property type="evidence" value="ECO:0007669"/>
    <property type="project" value="TreeGrafter"/>
</dbReference>
<dbReference type="GO" id="GO:0045505">
    <property type="term" value="F:dynein intermediate chain binding"/>
    <property type="evidence" value="ECO:0007669"/>
    <property type="project" value="TreeGrafter"/>
</dbReference>
<gene>
    <name evidence="2" type="ORF">Dda_4603</name>
</gene>
<feature type="region of interest" description="Disordered" evidence="1">
    <location>
        <begin position="44"/>
        <end position="64"/>
    </location>
</feature>
<dbReference type="CDD" id="cd21456">
    <property type="entry name" value="DLC-like_SpDlc1-like"/>
    <property type="match status" value="1"/>
</dbReference>
<dbReference type="InterPro" id="IPR038586">
    <property type="entry name" value="Tctex-1-like_sf"/>
</dbReference>
<dbReference type="Proteomes" id="UP001221413">
    <property type="component" value="Unassembled WGS sequence"/>
</dbReference>
<protein>
    <recommendedName>
        <fullName evidence="4">Dynein light chain</fullName>
    </recommendedName>
</protein>
<feature type="region of interest" description="Disordered" evidence="1">
    <location>
        <begin position="168"/>
        <end position="188"/>
    </location>
</feature>
<dbReference type="PANTHER" id="PTHR21255:SF4">
    <property type="entry name" value="DYNEIN LIGHT CHAIN TCTEX-TYPE"/>
    <property type="match status" value="1"/>
</dbReference>
<organism evidence="2 3">
    <name type="scientific">Drechslerella dactyloides</name>
    <name type="common">Nematode-trapping fungus</name>
    <name type="synonym">Arthrobotrys dactyloides</name>
    <dbReference type="NCBI Taxonomy" id="74499"/>
    <lineage>
        <taxon>Eukaryota</taxon>
        <taxon>Fungi</taxon>
        <taxon>Dikarya</taxon>
        <taxon>Ascomycota</taxon>
        <taxon>Pezizomycotina</taxon>
        <taxon>Orbiliomycetes</taxon>
        <taxon>Orbiliales</taxon>
        <taxon>Orbiliaceae</taxon>
        <taxon>Drechslerella</taxon>
    </lineage>
</organism>
<accession>A0AAD6NJE7</accession>
<dbReference type="PANTHER" id="PTHR21255">
    <property type="entry name" value="T-COMPLEX-ASSOCIATED-TESTIS-EXPRESSED 1/ DYNEIN LIGHT CHAIN"/>
    <property type="match status" value="1"/>
</dbReference>
<dbReference type="EMBL" id="JAQGDS010000005">
    <property type="protein sequence ID" value="KAJ6260377.1"/>
    <property type="molecule type" value="Genomic_DNA"/>
</dbReference>
<keyword evidence="3" id="KW-1185">Reference proteome</keyword>
<evidence type="ECO:0000313" key="2">
    <source>
        <dbReference type="EMBL" id="KAJ6260377.1"/>
    </source>
</evidence>
<dbReference type="GO" id="GO:0007018">
    <property type="term" value="P:microtubule-based movement"/>
    <property type="evidence" value="ECO:0007669"/>
    <property type="project" value="TreeGrafter"/>
</dbReference>
<dbReference type="AlphaFoldDB" id="A0AAD6NJE7"/>
<reference evidence="2" key="1">
    <citation type="submission" date="2023-01" db="EMBL/GenBank/DDBJ databases">
        <title>The chitinases involved in constricting ring structure development in the nematode-trapping fungus Drechslerella dactyloides.</title>
        <authorList>
            <person name="Wang R."/>
            <person name="Zhang L."/>
            <person name="Tang P."/>
            <person name="Li S."/>
            <person name="Liang L."/>
        </authorList>
    </citation>
    <scope>NUCLEOTIDE SEQUENCE</scope>
    <source>
        <strain evidence="2">YMF1.00031</strain>
    </source>
</reference>
<dbReference type="Gene3D" id="3.30.1140.40">
    <property type="entry name" value="Tctex-1"/>
    <property type="match status" value="1"/>
</dbReference>